<dbReference type="EMBL" id="AP024446">
    <property type="protein sequence ID" value="BCS24633.1"/>
    <property type="molecule type" value="Genomic_DNA"/>
</dbReference>
<sequence>MLASQLPSIATMRSSLRLLNLEATPLQGSRTRYVCSVCRQEARPRPFVARQFLRNASDSSTPITERVRRKLWGTDNPPGLKDPYGGEGVFEKKFKRGQAARQEDQAVEATPAETQGATAETAAEEAVPEGSSSYEPATTWAGLQRIGHLGNWSDYPPSEADAYNSFFSNRRATKPEHFALAAHQAAVELCLMHSLDKPLTRVCDVVEHEKAVFNLIWNCKIQPSSQWNSALEYPDKETEEALVYIFQQIGAQDEPTQPEEVAAEDVESAETEEVEEFQAAGPSKKLAFFGYPNVKDKGYLSLSLADPATKFAFLKRFSQLTGHYFPDPTIESINTVQHAMNHATKEMAPKPKKLIDHLEANEQLQSLPNVKIFGKKQKPWHHDEELGRKKIIDAELRARGLIE</sequence>
<dbReference type="AlphaFoldDB" id="A0A7R7XPM0"/>
<evidence type="ECO:0000256" key="7">
    <source>
        <dbReference type="SAM" id="MobiDB-lite"/>
    </source>
</evidence>
<organism evidence="8 9">
    <name type="scientific">Aspergillus puulaauensis</name>
    <dbReference type="NCBI Taxonomy" id="1220207"/>
    <lineage>
        <taxon>Eukaryota</taxon>
        <taxon>Fungi</taxon>
        <taxon>Dikarya</taxon>
        <taxon>Ascomycota</taxon>
        <taxon>Pezizomycotina</taxon>
        <taxon>Eurotiomycetes</taxon>
        <taxon>Eurotiomycetidae</taxon>
        <taxon>Eurotiales</taxon>
        <taxon>Aspergillaceae</taxon>
        <taxon>Aspergillus</taxon>
    </lineage>
</organism>
<comment type="subcellular location">
    <subcellularLocation>
        <location evidence="1">Mitochondrion</location>
    </subcellularLocation>
</comment>
<dbReference type="GO" id="GO:0005840">
    <property type="term" value="C:ribosome"/>
    <property type="evidence" value="ECO:0007669"/>
    <property type="project" value="UniProtKB-KW"/>
</dbReference>
<keyword evidence="9" id="KW-1185">Reference proteome</keyword>
<dbReference type="Pfam" id="PF10501">
    <property type="entry name" value="Ribosomal_L50"/>
    <property type="match status" value="1"/>
</dbReference>
<evidence type="ECO:0000313" key="8">
    <source>
        <dbReference type="EMBL" id="BCS24633.1"/>
    </source>
</evidence>
<gene>
    <name evidence="8" type="ORF">APUU_41077A</name>
</gene>
<dbReference type="InterPro" id="IPR018305">
    <property type="entry name" value="Ribosomal_m50"/>
</dbReference>
<feature type="region of interest" description="Disordered" evidence="7">
    <location>
        <begin position="95"/>
        <end position="134"/>
    </location>
</feature>
<dbReference type="GO" id="GO:1990904">
    <property type="term" value="C:ribonucleoprotein complex"/>
    <property type="evidence" value="ECO:0007669"/>
    <property type="project" value="UniProtKB-KW"/>
</dbReference>
<reference evidence="8" key="2">
    <citation type="submission" date="2021-02" db="EMBL/GenBank/DDBJ databases">
        <title>Aspergillus puulaauensis MK2 genome sequence.</title>
        <authorList>
            <person name="Futagami T."/>
            <person name="Mori K."/>
            <person name="Kadooka C."/>
            <person name="Tanaka T."/>
        </authorList>
    </citation>
    <scope>NUCLEOTIDE SEQUENCE</scope>
    <source>
        <strain evidence="8">MK2</strain>
    </source>
</reference>
<keyword evidence="5" id="KW-0687">Ribonucleoprotein</keyword>
<dbReference type="GO" id="GO:0005739">
    <property type="term" value="C:mitochondrion"/>
    <property type="evidence" value="ECO:0007669"/>
    <property type="project" value="UniProtKB-SubCell"/>
</dbReference>
<feature type="compositionally biased region" description="Low complexity" evidence="7">
    <location>
        <begin position="108"/>
        <end position="121"/>
    </location>
</feature>
<dbReference type="OrthoDB" id="6220758at2759"/>
<comment type="similarity">
    <text evidence="2">Belongs to the mitochondrion-specific ribosomal protein mL50 family.</text>
</comment>
<evidence type="ECO:0000313" key="9">
    <source>
        <dbReference type="Proteomes" id="UP000654913"/>
    </source>
</evidence>
<protein>
    <recommendedName>
        <fullName evidence="6">Large ribosomal subunit protein mL50</fullName>
    </recommendedName>
</protein>
<keyword evidence="4" id="KW-0496">Mitochondrion</keyword>
<evidence type="ECO:0000256" key="2">
    <source>
        <dbReference type="ARBA" id="ARBA00008860"/>
    </source>
</evidence>
<reference evidence="8" key="1">
    <citation type="submission" date="2021-01" db="EMBL/GenBank/DDBJ databases">
        <authorList>
            <consortium name="Aspergillus puulaauensis MK2 genome sequencing consortium"/>
            <person name="Kazuki M."/>
            <person name="Futagami T."/>
        </authorList>
    </citation>
    <scope>NUCLEOTIDE SEQUENCE</scope>
    <source>
        <strain evidence="8">MK2</strain>
    </source>
</reference>
<evidence type="ECO:0000256" key="6">
    <source>
        <dbReference type="ARBA" id="ARBA00035183"/>
    </source>
</evidence>
<keyword evidence="3" id="KW-0689">Ribosomal protein</keyword>
<proteinExistence type="inferred from homology"/>
<evidence type="ECO:0000256" key="3">
    <source>
        <dbReference type="ARBA" id="ARBA00022980"/>
    </source>
</evidence>
<name>A0A7R7XPM0_9EURO</name>
<dbReference type="Proteomes" id="UP000654913">
    <property type="component" value="Chromosome 4"/>
</dbReference>
<dbReference type="RefSeq" id="XP_041556827.1">
    <property type="nucleotide sequence ID" value="XM_041704220.1"/>
</dbReference>
<dbReference type="KEGG" id="apuu:APUU_41077A"/>
<evidence type="ECO:0000256" key="1">
    <source>
        <dbReference type="ARBA" id="ARBA00004173"/>
    </source>
</evidence>
<evidence type="ECO:0000256" key="5">
    <source>
        <dbReference type="ARBA" id="ARBA00023274"/>
    </source>
</evidence>
<dbReference type="GeneID" id="64974638"/>
<accession>A0A7R7XPM0</accession>
<evidence type="ECO:0000256" key="4">
    <source>
        <dbReference type="ARBA" id="ARBA00023128"/>
    </source>
</evidence>